<sequence>MRKYKYGLLFLLFVVSFLLIQPHLTKDCVHRWASTADHFNPFVKEEKVYIRTAHSSDSVIARTTQEEPVYVTTSYDNHGQARKISYQELNKHVASGRYLEVVTKGQNVRSWREILPAQVPVKARDQLR</sequence>
<keyword evidence="2" id="KW-1185">Reference proteome</keyword>
<evidence type="ECO:0000313" key="1">
    <source>
        <dbReference type="EMBL" id="MEO1768322.1"/>
    </source>
</evidence>
<dbReference type="RefSeq" id="WP_207704177.1">
    <property type="nucleotide sequence ID" value="NZ_JAFREL020000001.1"/>
</dbReference>
<reference evidence="1 2" key="1">
    <citation type="submission" date="2024-02" db="EMBL/GenBank/DDBJ databases">
        <title>The Genome Sequence of Enterococcus sp. DIV0159.</title>
        <authorList>
            <person name="Earl A."/>
            <person name="Manson A."/>
            <person name="Gilmore M."/>
            <person name="Sanders J."/>
            <person name="Shea T."/>
            <person name="Howe W."/>
            <person name="Livny J."/>
            <person name="Cuomo C."/>
            <person name="Neafsey D."/>
            <person name="Birren B."/>
        </authorList>
    </citation>
    <scope>NUCLEOTIDE SEQUENCE [LARGE SCALE GENOMIC DNA]</scope>
    <source>
        <strain evidence="1 2">665A</strain>
    </source>
</reference>
<name>A0ABV0ELP1_9ENTE</name>
<dbReference type="Proteomes" id="UP000664357">
    <property type="component" value="Unassembled WGS sequence"/>
</dbReference>
<dbReference type="NCBIfam" id="TIGR01655">
    <property type="entry name" value="yxeA_fam"/>
    <property type="match status" value="1"/>
</dbReference>
<dbReference type="EMBL" id="JAFREL020000001">
    <property type="protein sequence ID" value="MEO1768322.1"/>
    <property type="molecule type" value="Genomic_DNA"/>
</dbReference>
<evidence type="ECO:0008006" key="3">
    <source>
        <dbReference type="Google" id="ProtNLM"/>
    </source>
</evidence>
<dbReference type="PANTHER" id="PTHR36433">
    <property type="entry name" value="HYPOTHETICAL CYTOSOLIC PROTEIN"/>
    <property type="match status" value="1"/>
</dbReference>
<comment type="caution">
    <text evidence="1">The sequence shown here is derived from an EMBL/GenBank/DDBJ whole genome shotgun (WGS) entry which is preliminary data.</text>
</comment>
<proteinExistence type="predicted"/>
<dbReference type="PANTHER" id="PTHR36433:SF2">
    <property type="entry name" value="YXEA FAMILY PROTEIN"/>
    <property type="match status" value="1"/>
</dbReference>
<accession>A0ABV0ELP1</accession>
<gene>
    <name evidence="1" type="ORF">JZO67_000233</name>
</gene>
<dbReference type="SUPFAM" id="SSF159121">
    <property type="entry name" value="BC4932-like"/>
    <property type="match status" value="1"/>
</dbReference>
<dbReference type="InterPro" id="IPR036166">
    <property type="entry name" value="YxeA-like_sf"/>
</dbReference>
<dbReference type="Pfam" id="PF06486">
    <property type="entry name" value="DUF1093"/>
    <property type="match status" value="1"/>
</dbReference>
<organism evidence="1 2">
    <name type="scientific">Candidatus Enterococcus ferrettii</name>
    <dbReference type="NCBI Taxonomy" id="2815324"/>
    <lineage>
        <taxon>Bacteria</taxon>
        <taxon>Bacillati</taxon>
        <taxon>Bacillota</taxon>
        <taxon>Bacilli</taxon>
        <taxon>Lactobacillales</taxon>
        <taxon>Enterococcaceae</taxon>
        <taxon>Enterococcus</taxon>
    </lineage>
</organism>
<protein>
    <recommendedName>
        <fullName evidence="3">YxeA family protein</fullName>
    </recommendedName>
</protein>
<evidence type="ECO:0000313" key="2">
    <source>
        <dbReference type="Proteomes" id="UP000664357"/>
    </source>
</evidence>
<dbReference type="InterPro" id="IPR006542">
    <property type="entry name" value="DUF1093"/>
</dbReference>
<dbReference type="Gene3D" id="2.40.50.480">
    <property type="match status" value="1"/>
</dbReference>